<name>A0A9D1E5W0_9FIRM</name>
<dbReference type="GO" id="GO:0003677">
    <property type="term" value="F:DNA binding"/>
    <property type="evidence" value="ECO:0007669"/>
    <property type="project" value="UniProtKB-KW"/>
</dbReference>
<dbReference type="PANTHER" id="PTHR30419:SF8">
    <property type="entry name" value="NITROGEN ASSIMILATION TRANSCRIPTIONAL ACTIVATOR-RELATED"/>
    <property type="match status" value="1"/>
</dbReference>
<evidence type="ECO:0000259" key="5">
    <source>
        <dbReference type="PROSITE" id="PS50931"/>
    </source>
</evidence>
<evidence type="ECO:0000256" key="1">
    <source>
        <dbReference type="ARBA" id="ARBA00009437"/>
    </source>
</evidence>
<dbReference type="InterPro" id="IPR036388">
    <property type="entry name" value="WH-like_DNA-bd_sf"/>
</dbReference>
<sequence>MELRVLKYFLTVAREENMTKAAETLYITQPTLSRQIAELEEEMGTPLFVRNNRSVTLTDAGQLLRRRVEELLAIEEKILDDFAGTGESCGRVSIGMAEDSSANTVADIIGVFRNKYPQIRFELFTAMADEVLERIDKGIRLDD</sequence>
<dbReference type="FunFam" id="1.10.10.10:FF:000001">
    <property type="entry name" value="LysR family transcriptional regulator"/>
    <property type="match status" value="1"/>
</dbReference>
<evidence type="ECO:0000256" key="2">
    <source>
        <dbReference type="ARBA" id="ARBA00023015"/>
    </source>
</evidence>
<dbReference type="GO" id="GO:0003700">
    <property type="term" value="F:DNA-binding transcription factor activity"/>
    <property type="evidence" value="ECO:0007669"/>
    <property type="project" value="InterPro"/>
</dbReference>
<dbReference type="PROSITE" id="PS50931">
    <property type="entry name" value="HTH_LYSR"/>
    <property type="match status" value="1"/>
</dbReference>
<dbReference type="InterPro" id="IPR005119">
    <property type="entry name" value="LysR_subst-bd"/>
</dbReference>
<dbReference type="InterPro" id="IPR036390">
    <property type="entry name" value="WH_DNA-bd_sf"/>
</dbReference>
<dbReference type="Gene3D" id="1.10.10.10">
    <property type="entry name" value="Winged helix-like DNA-binding domain superfamily/Winged helix DNA-binding domain"/>
    <property type="match status" value="1"/>
</dbReference>
<dbReference type="Proteomes" id="UP000823913">
    <property type="component" value="Unassembled WGS sequence"/>
</dbReference>
<keyword evidence="2" id="KW-0805">Transcription regulation</keyword>
<dbReference type="PRINTS" id="PR00039">
    <property type="entry name" value="HTHLYSR"/>
</dbReference>
<accession>A0A9D1E5W0</accession>
<dbReference type="EMBL" id="DVHK01000027">
    <property type="protein sequence ID" value="HIR66644.1"/>
    <property type="molecule type" value="Genomic_DNA"/>
</dbReference>
<dbReference type="Gene3D" id="3.40.190.10">
    <property type="entry name" value="Periplasmic binding protein-like II"/>
    <property type="match status" value="1"/>
</dbReference>
<dbReference type="InterPro" id="IPR000847">
    <property type="entry name" value="LysR_HTH_N"/>
</dbReference>
<dbReference type="SUPFAM" id="SSF46785">
    <property type="entry name" value="Winged helix' DNA-binding domain"/>
    <property type="match status" value="1"/>
</dbReference>
<protein>
    <submittedName>
        <fullName evidence="6">LysR family transcriptional regulator</fullName>
    </submittedName>
</protein>
<organism evidence="6 7">
    <name type="scientific">Candidatus Coproplasma avicola</name>
    <dbReference type="NCBI Taxonomy" id="2840744"/>
    <lineage>
        <taxon>Bacteria</taxon>
        <taxon>Bacillati</taxon>
        <taxon>Bacillota</taxon>
        <taxon>Clostridia</taxon>
        <taxon>Eubacteriales</taxon>
        <taxon>Candidatus Coproplasma</taxon>
    </lineage>
</organism>
<evidence type="ECO:0000256" key="4">
    <source>
        <dbReference type="ARBA" id="ARBA00023163"/>
    </source>
</evidence>
<evidence type="ECO:0000256" key="3">
    <source>
        <dbReference type="ARBA" id="ARBA00023125"/>
    </source>
</evidence>
<evidence type="ECO:0000313" key="6">
    <source>
        <dbReference type="EMBL" id="HIR66644.1"/>
    </source>
</evidence>
<dbReference type="AlphaFoldDB" id="A0A9D1E5W0"/>
<dbReference type="PANTHER" id="PTHR30419">
    <property type="entry name" value="HTH-TYPE TRANSCRIPTIONAL REGULATOR YBHD"/>
    <property type="match status" value="1"/>
</dbReference>
<proteinExistence type="inferred from homology"/>
<reference evidence="6" key="2">
    <citation type="journal article" date="2021" name="PeerJ">
        <title>Extensive microbial diversity within the chicken gut microbiome revealed by metagenomics and culture.</title>
        <authorList>
            <person name="Gilroy R."/>
            <person name="Ravi A."/>
            <person name="Getino M."/>
            <person name="Pursley I."/>
            <person name="Horton D.L."/>
            <person name="Alikhan N.F."/>
            <person name="Baker D."/>
            <person name="Gharbi K."/>
            <person name="Hall N."/>
            <person name="Watson M."/>
            <person name="Adriaenssens E.M."/>
            <person name="Foster-Nyarko E."/>
            <person name="Jarju S."/>
            <person name="Secka A."/>
            <person name="Antonio M."/>
            <person name="Oren A."/>
            <person name="Chaudhuri R.R."/>
            <person name="La Ragione R."/>
            <person name="Hildebrand F."/>
            <person name="Pallen M.J."/>
        </authorList>
    </citation>
    <scope>NUCLEOTIDE SEQUENCE</scope>
    <source>
        <strain evidence="6">ChiW16-3235</strain>
    </source>
</reference>
<keyword evidence="3" id="KW-0238">DNA-binding</keyword>
<dbReference type="SUPFAM" id="SSF53850">
    <property type="entry name" value="Periplasmic binding protein-like II"/>
    <property type="match status" value="1"/>
</dbReference>
<dbReference type="InterPro" id="IPR050950">
    <property type="entry name" value="HTH-type_LysR_regulators"/>
</dbReference>
<dbReference type="GO" id="GO:0005829">
    <property type="term" value="C:cytosol"/>
    <property type="evidence" value="ECO:0007669"/>
    <property type="project" value="TreeGrafter"/>
</dbReference>
<feature type="domain" description="HTH lysR-type" evidence="5">
    <location>
        <begin position="1"/>
        <end position="58"/>
    </location>
</feature>
<comment type="caution">
    <text evidence="6">The sequence shown here is derived from an EMBL/GenBank/DDBJ whole genome shotgun (WGS) entry which is preliminary data.</text>
</comment>
<evidence type="ECO:0000313" key="7">
    <source>
        <dbReference type="Proteomes" id="UP000823913"/>
    </source>
</evidence>
<dbReference type="Pfam" id="PF03466">
    <property type="entry name" value="LysR_substrate"/>
    <property type="match status" value="1"/>
</dbReference>
<comment type="similarity">
    <text evidence="1">Belongs to the LysR transcriptional regulatory family.</text>
</comment>
<dbReference type="Pfam" id="PF00126">
    <property type="entry name" value="HTH_1"/>
    <property type="match status" value="1"/>
</dbReference>
<gene>
    <name evidence="6" type="ORF">IAB94_01200</name>
</gene>
<reference evidence="6" key="1">
    <citation type="submission" date="2020-10" db="EMBL/GenBank/DDBJ databases">
        <authorList>
            <person name="Gilroy R."/>
        </authorList>
    </citation>
    <scope>NUCLEOTIDE SEQUENCE</scope>
    <source>
        <strain evidence="6">ChiW16-3235</strain>
    </source>
</reference>
<keyword evidence="4" id="KW-0804">Transcription</keyword>